<evidence type="ECO:0000313" key="2">
    <source>
        <dbReference type="EMBL" id="KAG7305705.1"/>
    </source>
</evidence>
<reference evidence="2 3" key="1">
    <citation type="submission" date="2021-06" db="EMBL/GenBank/DDBJ databases">
        <title>A haploid diamondback moth (Plutella xylostella L.) genome assembly resolves 31 chromosomes and identifies a diamide resistance mutation.</title>
        <authorList>
            <person name="Ward C.M."/>
            <person name="Perry K.D."/>
            <person name="Baker G."/>
            <person name="Powis K."/>
            <person name="Heckel D.G."/>
            <person name="Baxter S.W."/>
        </authorList>
    </citation>
    <scope>NUCLEOTIDE SEQUENCE [LARGE SCALE GENOMIC DNA]</scope>
    <source>
        <strain evidence="2 3">LV</strain>
        <tissue evidence="2">Single pupa</tissue>
    </source>
</reference>
<protein>
    <submittedName>
        <fullName evidence="2">Uncharacterized protein</fullName>
    </submittedName>
</protein>
<evidence type="ECO:0000256" key="1">
    <source>
        <dbReference type="SAM" id="MobiDB-lite"/>
    </source>
</evidence>
<dbReference type="EMBL" id="JAHIBW010000013">
    <property type="protein sequence ID" value="KAG7305705.1"/>
    <property type="molecule type" value="Genomic_DNA"/>
</dbReference>
<name>A0ABQ7QKX2_PLUXY</name>
<accession>A0ABQ7QKX2</accession>
<dbReference type="Proteomes" id="UP000823941">
    <property type="component" value="Chromosome 13"/>
</dbReference>
<proteinExistence type="predicted"/>
<sequence length="148" mass="16711">MPASSFVDLYYMHDARNNFDAMRPAPVCLDANQAVGQCQPIHISTNCYYGYHEPKTSGFVQVDNDCEMMEAAPMQASAAAAPPANTARKRSAPDDECPQTKRLREEVQREREPESKENMRLEETPEDLMESLLWNTHGGSMFHLVQCL</sequence>
<feature type="compositionally biased region" description="Low complexity" evidence="1">
    <location>
        <begin position="74"/>
        <end position="86"/>
    </location>
</feature>
<feature type="region of interest" description="Disordered" evidence="1">
    <location>
        <begin position="74"/>
        <end position="124"/>
    </location>
</feature>
<gene>
    <name evidence="2" type="ORF">JYU34_009832</name>
</gene>
<organism evidence="2 3">
    <name type="scientific">Plutella xylostella</name>
    <name type="common">Diamondback moth</name>
    <name type="synonym">Plutella maculipennis</name>
    <dbReference type="NCBI Taxonomy" id="51655"/>
    <lineage>
        <taxon>Eukaryota</taxon>
        <taxon>Metazoa</taxon>
        <taxon>Ecdysozoa</taxon>
        <taxon>Arthropoda</taxon>
        <taxon>Hexapoda</taxon>
        <taxon>Insecta</taxon>
        <taxon>Pterygota</taxon>
        <taxon>Neoptera</taxon>
        <taxon>Endopterygota</taxon>
        <taxon>Lepidoptera</taxon>
        <taxon>Glossata</taxon>
        <taxon>Ditrysia</taxon>
        <taxon>Yponomeutoidea</taxon>
        <taxon>Plutellidae</taxon>
        <taxon>Plutella</taxon>
    </lineage>
</organism>
<comment type="caution">
    <text evidence="2">The sequence shown here is derived from an EMBL/GenBank/DDBJ whole genome shotgun (WGS) entry which is preliminary data.</text>
</comment>
<evidence type="ECO:0000313" key="3">
    <source>
        <dbReference type="Proteomes" id="UP000823941"/>
    </source>
</evidence>
<feature type="compositionally biased region" description="Basic and acidic residues" evidence="1">
    <location>
        <begin position="98"/>
        <end position="123"/>
    </location>
</feature>
<keyword evidence="3" id="KW-1185">Reference proteome</keyword>